<sequence>MVAGPFRAASKPGVFITMVAFFDIYGKHESVVNKKTSLEISGANGMSGGYMFALDSWLRRQDGDVALSFRMRLAYGQWDDYVEWPFSRRITIIITHLRDQAKDIRLPIRNSGHDYFKKPAPREWNKIMNTGDISWRTIEHNGFIFNKTLYVNVEFD</sequence>
<dbReference type="SUPFAM" id="SSF49599">
    <property type="entry name" value="TRAF domain-like"/>
    <property type="match status" value="1"/>
</dbReference>
<accession>A0A9J6CVE3</accession>
<dbReference type="Proteomes" id="UP000821866">
    <property type="component" value="Unassembled WGS sequence"/>
</dbReference>
<keyword evidence="3" id="KW-1185">Reference proteome</keyword>
<dbReference type="Gene3D" id="2.60.210.10">
    <property type="entry name" value="Apoptosis, Tumor Necrosis Factor Receptor Associated Protein 2, Chain A"/>
    <property type="match status" value="1"/>
</dbReference>
<evidence type="ECO:0000313" key="2">
    <source>
        <dbReference type="EMBL" id="KAH7934646.1"/>
    </source>
</evidence>
<name>A0A9J6CVE3_RHIMP</name>
<evidence type="ECO:0000259" key="1">
    <source>
        <dbReference type="Pfam" id="PF21355"/>
    </source>
</evidence>
<reference evidence="2" key="1">
    <citation type="journal article" date="2020" name="Cell">
        <title>Large-Scale Comparative Analyses of Tick Genomes Elucidate Their Genetic Diversity and Vector Capacities.</title>
        <authorList>
            <consortium name="Tick Genome and Microbiome Consortium (TIGMIC)"/>
            <person name="Jia N."/>
            <person name="Wang J."/>
            <person name="Shi W."/>
            <person name="Du L."/>
            <person name="Sun Y."/>
            <person name="Zhan W."/>
            <person name="Jiang J.F."/>
            <person name="Wang Q."/>
            <person name="Zhang B."/>
            <person name="Ji P."/>
            <person name="Bell-Sakyi L."/>
            <person name="Cui X.M."/>
            <person name="Yuan T.T."/>
            <person name="Jiang B.G."/>
            <person name="Yang W.F."/>
            <person name="Lam T.T."/>
            <person name="Chang Q.C."/>
            <person name="Ding S.J."/>
            <person name="Wang X.J."/>
            <person name="Zhu J.G."/>
            <person name="Ruan X.D."/>
            <person name="Zhao L."/>
            <person name="Wei J.T."/>
            <person name="Ye R.Z."/>
            <person name="Que T.C."/>
            <person name="Du C.H."/>
            <person name="Zhou Y.H."/>
            <person name="Cheng J.X."/>
            <person name="Dai P.F."/>
            <person name="Guo W.B."/>
            <person name="Han X.H."/>
            <person name="Huang E.J."/>
            <person name="Li L.F."/>
            <person name="Wei W."/>
            <person name="Gao Y.C."/>
            <person name="Liu J.Z."/>
            <person name="Shao H.Z."/>
            <person name="Wang X."/>
            <person name="Wang C.C."/>
            <person name="Yang T.C."/>
            <person name="Huo Q.B."/>
            <person name="Li W."/>
            <person name="Chen H.Y."/>
            <person name="Chen S.E."/>
            <person name="Zhou L.G."/>
            <person name="Ni X.B."/>
            <person name="Tian J.H."/>
            <person name="Sheng Y."/>
            <person name="Liu T."/>
            <person name="Pan Y.S."/>
            <person name="Xia L.Y."/>
            <person name="Li J."/>
            <person name="Zhao F."/>
            <person name="Cao W.C."/>
        </authorList>
    </citation>
    <scope>NUCLEOTIDE SEQUENCE</scope>
    <source>
        <strain evidence="2">Rmic-2018</strain>
    </source>
</reference>
<dbReference type="InterPro" id="IPR049342">
    <property type="entry name" value="TRAF1-6_MATH_dom"/>
</dbReference>
<organism evidence="2 3">
    <name type="scientific">Rhipicephalus microplus</name>
    <name type="common">Cattle tick</name>
    <name type="synonym">Boophilus microplus</name>
    <dbReference type="NCBI Taxonomy" id="6941"/>
    <lineage>
        <taxon>Eukaryota</taxon>
        <taxon>Metazoa</taxon>
        <taxon>Ecdysozoa</taxon>
        <taxon>Arthropoda</taxon>
        <taxon>Chelicerata</taxon>
        <taxon>Arachnida</taxon>
        <taxon>Acari</taxon>
        <taxon>Parasitiformes</taxon>
        <taxon>Ixodida</taxon>
        <taxon>Ixodoidea</taxon>
        <taxon>Ixodidae</taxon>
        <taxon>Rhipicephalinae</taxon>
        <taxon>Rhipicephalus</taxon>
        <taxon>Boophilus</taxon>
    </lineage>
</organism>
<reference evidence="2" key="2">
    <citation type="submission" date="2021-09" db="EMBL/GenBank/DDBJ databases">
        <authorList>
            <person name="Jia N."/>
            <person name="Wang J."/>
            <person name="Shi W."/>
            <person name="Du L."/>
            <person name="Sun Y."/>
            <person name="Zhan W."/>
            <person name="Jiang J."/>
            <person name="Wang Q."/>
            <person name="Zhang B."/>
            <person name="Ji P."/>
            <person name="Sakyi L.B."/>
            <person name="Cui X."/>
            <person name="Yuan T."/>
            <person name="Jiang B."/>
            <person name="Yang W."/>
            <person name="Lam T.T.-Y."/>
            <person name="Chang Q."/>
            <person name="Ding S."/>
            <person name="Wang X."/>
            <person name="Zhu J."/>
            <person name="Ruan X."/>
            <person name="Zhao L."/>
            <person name="Wei J."/>
            <person name="Que T."/>
            <person name="Du C."/>
            <person name="Cheng J."/>
            <person name="Dai P."/>
            <person name="Han X."/>
            <person name="Huang E."/>
            <person name="Gao Y."/>
            <person name="Liu J."/>
            <person name="Shao H."/>
            <person name="Ye R."/>
            <person name="Li L."/>
            <person name="Wei W."/>
            <person name="Wang X."/>
            <person name="Wang C."/>
            <person name="Huo Q."/>
            <person name="Li W."/>
            <person name="Guo W."/>
            <person name="Chen H."/>
            <person name="Chen S."/>
            <person name="Zhou L."/>
            <person name="Zhou L."/>
            <person name="Ni X."/>
            <person name="Tian J."/>
            <person name="Zhou Y."/>
            <person name="Sheng Y."/>
            <person name="Liu T."/>
            <person name="Pan Y."/>
            <person name="Xia L."/>
            <person name="Li J."/>
            <person name="Zhao F."/>
            <person name="Cao W."/>
        </authorList>
    </citation>
    <scope>NUCLEOTIDE SEQUENCE</scope>
    <source>
        <strain evidence="2">Rmic-2018</strain>
        <tissue evidence="2">Larvae</tissue>
    </source>
</reference>
<dbReference type="AlphaFoldDB" id="A0A9J6CVE3"/>
<dbReference type="EMBL" id="JABSTU010006101">
    <property type="protein sequence ID" value="KAH7934646.1"/>
    <property type="molecule type" value="Genomic_DNA"/>
</dbReference>
<comment type="caution">
    <text evidence="2">The sequence shown here is derived from an EMBL/GenBank/DDBJ whole genome shotgun (WGS) entry which is preliminary data.</text>
</comment>
<gene>
    <name evidence="2" type="ORF">HPB51_028985</name>
</gene>
<dbReference type="InterPro" id="IPR008974">
    <property type="entry name" value="TRAF-like"/>
</dbReference>
<proteinExistence type="predicted"/>
<dbReference type="Pfam" id="PF21355">
    <property type="entry name" value="TRAF-mep_MATH"/>
    <property type="match status" value="1"/>
</dbReference>
<protein>
    <recommendedName>
        <fullName evidence="1">TRAF1-6 MATH domain-containing protein</fullName>
    </recommendedName>
</protein>
<feature type="domain" description="TRAF1-6 MATH" evidence="1">
    <location>
        <begin position="49"/>
        <end position="151"/>
    </location>
</feature>
<evidence type="ECO:0000313" key="3">
    <source>
        <dbReference type="Proteomes" id="UP000821866"/>
    </source>
</evidence>